<dbReference type="EMBL" id="JAPCWZ010000009">
    <property type="protein sequence ID" value="KAK8852095.1"/>
    <property type="molecule type" value="Genomic_DNA"/>
</dbReference>
<gene>
    <name evidence="9" type="ORF">PGQ11_014574</name>
</gene>
<dbReference type="Pfam" id="PF20684">
    <property type="entry name" value="Fung_rhodopsin"/>
    <property type="match status" value="1"/>
</dbReference>
<evidence type="ECO:0000256" key="6">
    <source>
        <dbReference type="SAM" id="MobiDB-lite"/>
    </source>
</evidence>
<evidence type="ECO:0000256" key="7">
    <source>
        <dbReference type="SAM" id="Phobius"/>
    </source>
</evidence>
<accession>A0ABR2HSM5</accession>
<evidence type="ECO:0000256" key="4">
    <source>
        <dbReference type="ARBA" id="ARBA00023136"/>
    </source>
</evidence>
<evidence type="ECO:0000313" key="10">
    <source>
        <dbReference type="Proteomes" id="UP001390339"/>
    </source>
</evidence>
<evidence type="ECO:0000256" key="2">
    <source>
        <dbReference type="ARBA" id="ARBA00022692"/>
    </source>
</evidence>
<dbReference type="PANTHER" id="PTHR33048:SF47">
    <property type="entry name" value="INTEGRAL MEMBRANE PROTEIN-RELATED"/>
    <property type="match status" value="1"/>
</dbReference>
<feature type="transmembrane region" description="Helical" evidence="7">
    <location>
        <begin position="250"/>
        <end position="270"/>
    </location>
</feature>
<comment type="caution">
    <text evidence="9">The sequence shown here is derived from an EMBL/GenBank/DDBJ whole genome shotgun (WGS) entry which is preliminary data.</text>
</comment>
<name>A0ABR2HSM5_9PEZI</name>
<dbReference type="InterPro" id="IPR052337">
    <property type="entry name" value="SAT4-like"/>
</dbReference>
<feature type="transmembrane region" description="Helical" evidence="7">
    <location>
        <begin position="177"/>
        <end position="200"/>
    </location>
</feature>
<feature type="transmembrane region" description="Helical" evidence="7">
    <location>
        <begin position="49"/>
        <end position="73"/>
    </location>
</feature>
<proteinExistence type="inferred from homology"/>
<feature type="transmembrane region" description="Helical" evidence="7">
    <location>
        <begin position="93"/>
        <end position="120"/>
    </location>
</feature>
<feature type="transmembrane region" description="Helical" evidence="7">
    <location>
        <begin position="12"/>
        <end position="37"/>
    </location>
</feature>
<evidence type="ECO:0000259" key="8">
    <source>
        <dbReference type="Pfam" id="PF20684"/>
    </source>
</evidence>
<keyword evidence="2 7" id="KW-0812">Transmembrane</keyword>
<protein>
    <submittedName>
        <fullName evidence="9">Alpha-xylosidase</fullName>
    </submittedName>
</protein>
<feature type="transmembrane region" description="Helical" evidence="7">
    <location>
        <begin position="212"/>
        <end position="234"/>
    </location>
</feature>
<feature type="region of interest" description="Disordered" evidence="6">
    <location>
        <begin position="288"/>
        <end position="361"/>
    </location>
</feature>
<evidence type="ECO:0000313" key="9">
    <source>
        <dbReference type="EMBL" id="KAK8852095.1"/>
    </source>
</evidence>
<evidence type="ECO:0000256" key="1">
    <source>
        <dbReference type="ARBA" id="ARBA00004141"/>
    </source>
</evidence>
<reference evidence="9 10" key="1">
    <citation type="journal article" date="2024" name="IMA Fungus">
        <title>Apiospora arundinis, a panoply of carbohydrate-active enzymes and secondary metabolites.</title>
        <authorList>
            <person name="Sorensen T."/>
            <person name="Petersen C."/>
            <person name="Muurmann A.T."/>
            <person name="Christiansen J.V."/>
            <person name="Brundto M.L."/>
            <person name="Overgaard C.K."/>
            <person name="Boysen A.T."/>
            <person name="Wollenberg R.D."/>
            <person name="Larsen T.O."/>
            <person name="Sorensen J.L."/>
            <person name="Nielsen K.L."/>
            <person name="Sondergaard T.E."/>
        </authorList>
    </citation>
    <scope>NUCLEOTIDE SEQUENCE [LARGE SCALE GENOMIC DNA]</scope>
    <source>
        <strain evidence="9 10">AAU 773</strain>
    </source>
</reference>
<evidence type="ECO:0000256" key="3">
    <source>
        <dbReference type="ARBA" id="ARBA00022989"/>
    </source>
</evidence>
<keyword evidence="3 7" id="KW-1133">Transmembrane helix</keyword>
<evidence type="ECO:0000256" key="5">
    <source>
        <dbReference type="ARBA" id="ARBA00038359"/>
    </source>
</evidence>
<comment type="similarity">
    <text evidence="5">Belongs to the SAT4 family.</text>
</comment>
<feature type="transmembrane region" description="Helical" evidence="7">
    <location>
        <begin position="127"/>
        <end position="153"/>
    </location>
</feature>
<feature type="domain" description="Rhodopsin" evidence="8">
    <location>
        <begin position="33"/>
        <end position="276"/>
    </location>
</feature>
<keyword evidence="4 7" id="KW-0472">Membrane</keyword>
<organism evidence="9 10">
    <name type="scientific">Apiospora arundinis</name>
    <dbReference type="NCBI Taxonomy" id="335852"/>
    <lineage>
        <taxon>Eukaryota</taxon>
        <taxon>Fungi</taxon>
        <taxon>Dikarya</taxon>
        <taxon>Ascomycota</taxon>
        <taxon>Pezizomycotina</taxon>
        <taxon>Sordariomycetes</taxon>
        <taxon>Xylariomycetidae</taxon>
        <taxon>Amphisphaeriales</taxon>
        <taxon>Apiosporaceae</taxon>
        <taxon>Apiospora</taxon>
    </lineage>
</organism>
<dbReference type="Proteomes" id="UP001390339">
    <property type="component" value="Unassembled WGS sequence"/>
</dbReference>
<keyword evidence="10" id="KW-1185">Reference proteome</keyword>
<sequence>MAPHPPNSPENIGWRLLVFVGVFTPLQLIFVVLRFYARSLGASPWGWDDGLIIVSLLGQFVAAGIAIGSVMQSAVGHHVGYLEETNPEAVVVFFKYLVAISAWYLATVWISKMAICLLYLRLFPQKAVRVIVGAVGAVLVCTSIVCVIVNLAACRPFSTHWAPPAVQAVHCWNKEAIFIWSTLPNIITDVIVLVLPLPIVWRLHTSTHMKGALTVTFLIGSSGLVASILRFWAFSNTNSFIDATYNAVELIIWTVVEPGIYLISACMLMYRPLLEKLGVGRFRIGSRDRSKPYAAGDAPRPKADSRQQPSSSAAQEGDDIALRSNTHNGFEQLTDDEERGNSRGSRPYTGHHRSDDSRELENIRITTNIKQSWSQV</sequence>
<feature type="compositionally biased region" description="Basic and acidic residues" evidence="6">
    <location>
        <begin position="352"/>
        <end position="361"/>
    </location>
</feature>
<dbReference type="InterPro" id="IPR049326">
    <property type="entry name" value="Rhodopsin_dom_fungi"/>
</dbReference>
<comment type="subcellular location">
    <subcellularLocation>
        <location evidence="1">Membrane</location>
        <topology evidence="1">Multi-pass membrane protein</topology>
    </subcellularLocation>
</comment>
<dbReference type="PANTHER" id="PTHR33048">
    <property type="entry name" value="PTH11-LIKE INTEGRAL MEMBRANE PROTEIN (AFU_ORTHOLOGUE AFUA_5G11245)"/>
    <property type="match status" value="1"/>
</dbReference>